<evidence type="ECO:0000313" key="2">
    <source>
        <dbReference type="Proteomes" id="UP000034681"/>
    </source>
</evidence>
<accession>A0A0M2Q3A8</accession>
<dbReference type="EMBL" id="AJTX02000002">
    <property type="protein sequence ID" value="KKJ01434.1"/>
    <property type="molecule type" value="Genomic_DNA"/>
</dbReference>
<dbReference type="Proteomes" id="UP000034681">
    <property type="component" value="Unassembled WGS sequence"/>
</dbReference>
<dbReference type="STRING" id="317619.GCA_000332315_04002"/>
<gene>
    <name evidence="1" type="ORF">PROH_03615</name>
</gene>
<protein>
    <recommendedName>
        <fullName evidence="3">SPOR domain-containing protein</fullName>
    </recommendedName>
</protein>
<organism evidence="1 2">
    <name type="scientific">Prochlorothrix hollandica PCC 9006 = CALU 1027</name>
    <dbReference type="NCBI Taxonomy" id="317619"/>
    <lineage>
        <taxon>Bacteria</taxon>
        <taxon>Bacillati</taxon>
        <taxon>Cyanobacteriota</taxon>
        <taxon>Cyanophyceae</taxon>
        <taxon>Prochlorotrichales</taxon>
        <taxon>Prochlorotrichaceae</taxon>
        <taxon>Prochlorothrix</taxon>
    </lineage>
</organism>
<dbReference type="eggNOG" id="COG5373">
    <property type="taxonomic scope" value="Bacteria"/>
</dbReference>
<dbReference type="SUPFAM" id="SSF141571">
    <property type="entry name" value="Pentapeptide repeat-like"/>
    <property type="match status" value="1"/>
</dbReference>
<keyword evidence="2" id="KW-1185">Reference proteome</keyword>
<evidence type="ECO:0008006" key="3">
    <source>
        <dbReference type="Google" id="ProtNLM"/>
    </source>
</evidence>
<comment type="caution">
    <text evidence="1">The sequence shown here is derived from an EMBL/GenBank/DDBJ whole genome shotgun (WGS) entry which is preliminary data.</text>
</comment>
<dbReference type="AlphaFoldDB" id="A0A0M2Q3A8"/>
<proteinExistence type="predicted"/>
<reference evidence="1" key="1">
    <citation type="submission" date="2012-04" db="EMBL/GenBank/DDBJ databases">
        <authorList>
            <person name="Borisov I.G."/>
            <person name="Ivanikova N.V."/>
            <person name="Pinevich A.V."/>
        </authorList>
    </citation>
    <scope>NUCLEOTIDE SEQUENCE</scope>
    <source>
        <strain evidence="1">CALU 1027</strain>
    </source>
</reference>
<sequence>MSGGLLSGGQAAIAQPLNTTLPFGQPLPGALPSILPVSVPALPPGSEDAAFSVPPAFTTYGSPSSASVSPVLQGTRYVVSVNGFSDLLLQQVRRIEPGAFRRDLDGQRSIQAGVFLAESNAQAQVNLLAFQGIGAAVQTLDGPLPVGSGPSLGSPAPRFPSAALPSTGFPGGVLPNAGFPSGALPNAGFPGGALPNVGFPGGALPNVGFPGGALPNVGFPGGALPNAGFPNVPIPGVGFPAAALPDASFPSAALPSAALPSAALPSAALPSGFNGALPPATPFPAFPATGFPANGFPATGFPANGFSAPIATDPVANSSVPAAPFLNPASPSNSQPFTIPYGSPPPASGMPAFGPGSGVPIKSYYIAIPSAPESMPEIASLVMQSGLSNSSLQPRSSRLGTFLAVGPFPSRNQATVAEASLHNAGLKNARVYYDY</sequence>
<name>A0A0M2Q3A8_PROHO</name>
<evidence type="ECO:0000313" key="1">
    <source>
        <dbReference type="EMBL" id="KKJ01434.1"/>
    </source>
</evidence>